<evidence type="ECO:0000313" key="2">
    <source>
        <dbReference type="Proteomes" id="UP000813824"/>
    </source>
</evidence>
<dbReference type="InterPro" id="IPR018788">
    <property type="entry name" value="Proteasome_assmbl_chp_3"/>
</dbReference>
<keyword evidence="2" id="KW-1185">Reference proteome</keyword>
<sequence length="160" mass="17525">MLSTTQATRDINGVQTELLIQSFADRILILITQLGKVGNLIQATMPATSPLLSPPPVNPEQPNRLPLPPPSPAVELSFLLGSAPSDHLRILHSLYASQIATLIWHDEAENGGLEVDRQPIILGIALRPSTDIGNDEDLSDSERDTFHGVMDLIREVLRRK</sequence>
<proteinExistence type="predicted"/>
<dbReference type="AlphaFoldDB" id="A0A8K0UYJ4"/>
<organism evidence="1 2">
    <name type="scientific">Cristinia sonorae</name>
    <dbReference type="NCBI Taxonomy" id="1940300"/>
    <lineage>
        <taxon>Eukaryota</taxon>
        <taxon>Fungi</taxon>
        <taxon>Dikarya</taxon>
        <taxon>Basidiomycota</taxon>
        <taxon>Agaricomycotina</taxon>
        <taxon>Agaricomycetes</taxon>
        <taxon>Agaricomycetidae</taxon>
        <taxon>Agaricales</taxon>
        <taxon>Pleurotineae</taxon>
        <taxon>Stephanosporaceae</taxon>
        <taxon>Cristinia</taxon>
    </lineage>
</organism>
<dbReference type="PANTHER" id="PTHR31051">
    <property type="entry name" value="PROTEASOME ASSEMBLY CHAPERONE 3"/>
    <property type="match status" value="1"/>
</dbReference>
<comment type="caution">
    <text evidence="1">The sequence shown here is derived from an EMBL/GenBank/DDBJ whole genome shotgun (WGS) entry which is preliminary data.</text>
</comment>
<dbReference type="PANTHER" id="PTHR31051:SF1">
    <property type="entry name" value="PROTEASOME ASSEMBLY CHAPERONE 3"/>
    <property type="match status" value="1"/>
</dbReference>
<dbReference type="Gene3D" id="3.30.230.90">
    <property type="match status" value="1"/>
</dbReference>
<evidence type="ECO:0000313" key="1">
    <source>
        <dbReference type="EMBL" id="KAH8106993.1"/>
    </source>
</evidence>
<gene>
    <name evidence="1" type="ORF">BXZ70DRAFT_915982</name>
</gene>
<dbReference type="Proteomes" id="UP000813824">
    <property type="component" value="Unassembled WGS sequence"/>
</dbReference>
<reference evidence="1" key="1">
    <citation type="journal article" date="2021" name="New Phytol.">
        <title>Evolutionary innovations through gain and loss of genes in the ectomycorrhizal Boletales.</title>
        <authorList>
            <person name="Wu G."/>
            <person name="Miyauchi S."/>
            <person name="Morin E."/>
            <person name="Kuo A."/>
            <person name="Drula E."/>
            <person name="Varga T."/>
            <person name="Kohler A."/>
            <person name="Feng B."/>
            <person name="Cao Y."/>
            <person name="Lipzen A."/>
            <person name="Daum C."/>
            <person name="Hundley H."/>
            <person name="Pangilinan J."/>
            <person name="Johnson J."/>
            <person name="Barry K."/>
            <person name="LaButti K."/>
            <person name="Ng V."/>
            <person name="Ahrendt S."/>
            <person name="Min B."/>
            <person name="Choi I.G."/>
            <person name="Park H."/>
            <person name="Plett J.M."/>
            <person name="Magnuson J."/>
            <person name="Spatafora J.W."/>
            <person name="Nagy L.G."/>
            <person name="Henrissat B."/>
            <person name="Grigoriev I.V."/>
            <person name="Yang Z.L."/>
            <person name="Xu J."/>
            <person name="Martin F.M."/>
        </authorList>
    </citation>
    <scope>NUCLEOTIDE SEQUENCE</scope>
    <source>
        <strain evidence="1">KKN 215</strain>
    </source>
</reference>
<dbReference type="InterPro" id="IPR053720">
    <property type="entry name" value="Psm_Assembly_Chaperone"/>
</dbReference>
<dbReference type="OrthoDB" id="5593278at2759"/>
<accession>A0A8K0UYJ4</accession>
<protein>
    <recommendedName>
        <fullName evidence="3">Proteasome assembly chaperone 3</fullName>
    </recommendedName>
</protein>
<dbReference type="GO" id="GO:0043248">
    <property type="term" value="P:proteasome assembly"/>
    <property type="evidence" value="ECO:0007669"/>
    <property type="project" value="InterPro"/>
</dbReference>
<dbReference type="Pfam" id="PF10178">
    <property type="entry name" value="PAC3"/>
    <property type="match status" value="1"/>
</dbReference>
<evidence type="ECO:0008006" key="3">
    <source>
        <dbReference type="Google" id="ProtNLM"/>
    </source>
</evidence>
<dbReference type="EMBL" id="JAEVFJ010000002">
    <property type="protein sequence ID" value="KAH8106993.1"/>
    <property type="molecule type" value="Genomic_DNA"/>
</dbReference>
<name>A0A8K0UYJ4_9AGAR</name>